<evidence type="ECO:0000313" key="3">
    <source>
        <dbReference type="EMBL" id="OQE32121.1"/>
    </source>
</evidence>
<name>A0A1V6U0W0_9EURO</name>
<organism evidence="3 4">
    <name type="scientific">Penicillium steckii</name>
    <dbReference type="NCBI Taxonomy" id="303698"/>
    <lineage>
        <taxon>Eukaryota</taxon>
        <taxon>Fungi</taxon>
        <taxon>Dikarya</taxon>
        <taxon>Ascomycota</taxon>
        <taxon>Pezizomycotina</taxon>
        <taxon>Eurotiomycetes</taxon>
        <taxon>Eurotiomycetidae</taxon>
        <taxon>Eurotiales</taxon>
        <taxon>Aspergillaceae</taxon>
        <taxon>Penicillium</taxon>
    </lineage>
</organism>
<sequence>MAKSITAQELRRHWINRQEIALLDVREEGPYSEAHPLFALSVPVSEIEVLLPSLVPRLATPVVVYDNGEGYVDRAVTRIVALGYHDVAVLEGGLSGYTRVGEVYRDVNVPSKAFGELVESIRHTPSLSAREVKTFLDGEENAVVLDARRFEEYSTMSIPRGRSCPGGELAYRIFEAAPSPDTPVIVNCAGRTRSIVGTQSLINLGVPNKVMALRNGTIGWTLEGLELDHHKTESVPLPSTETSRKARKYADAWAQHVGVLIIDGQKLSQLASEERRTLYLLDVRDPSEYAAGHTKGFTNAPGGQLVQATDEWVGVRGARIVLSDTDGVRARMTGSWLLQLGWEVYVLDEQCNVPENLRTIEPPIWHAKPDATAITVDELRALSDASVVDLARSPFYRRGHIPGAFFASGPELIQDLRVLEGIGPIVLTSSDGIVAALNVNDARKGISREVFYLSGGTDAWISAGHALETETRWLSRPIDVYKRPYEGTGNAREAMQGYLDWEYGLVGQLANDGVSNFHVVRERTVDENVVVVDVDDDDDDDDDVDDVFTCEHHQISR</sequence>
<dbReference type="PANTHER" id="PTHR43855">
    <property type="entry name" value="THIOSULFATE SULFURTRANSFERASE"/>
    <property type="match status" value="1"/>
</dbReference>
<dbReference type="PROSITE" id="PS50206">
    <property type="entry name" value="RHODANESE_3"/>
    <property type="match status" value="4"/>
</dbReference>
<dbReference type="InterPro" id="IPR051126">
    <property type="entry name" value="Thiosulfate_sulfurtransferase"/>
</dbReference>
<dbReference type="OrthoDB" id="566238at2759"/>
<protein>
    <recommendedName>
        <fullName evidence="2">Rhodanese domain-containing protein</fullName>
    </recommendedName>
</protein>
<dbReference type="SUPFAM" id="SSF52821">
    <property type="entry name" value="Rhodanese/Cell cycle control phosphatase"/>
    <property type="match status" value="4"/>
</dbReference>
<feature type="domain" description="Rhodanese" evidence="2">
    <location>
        <begin position="274"/>
        <end position="350"/>
    </location>
</feature>
<evidence type="ECO:0000256" key="1">
    <source>
        <dbReference type="ARBA" id="ARBA00022737"/>
    </source>
</evidence>
<accession>A0A1V6U0W0</accession>
<dbReference type="Gene3D" id="3.40.250.10">
    <property type="entry name" value="Rhodanese-like domain"/>
    <property type="match status" value="4"/>
</dbReference>
<feature type="domain" description="Rhodanese" evidence="2">
    <location>
        <begin position="16"/>
        <end position="99"/>
    </location>
</feature>
<dbReference type="InterPro" id="IPR001763">
    <property type="entry name" value="Rhodanese-like_dom"/>
</dbReference>
<dbReference type="EMBL" id="MLKD01000001">
    <property type="protein sequence ID" value="OQE32121.1"/>
    <property type="molecule type" value="Genomic_DNA"/>
</dbReference>
<evidence type="ECO:0000259" key="2">
    <source>
        <dbReference type="PROSITE" id="PS50206"/>
    </source>
</evidence>
<feature type="domain" description="Rhodanese" evidence="2">
    <location>
        <begin position="138"/>
        <end position="229"/>
    </location>
</feature>
<dbReference type="SMART" id="SM00450">
    <property type="entry name" value="RHOD"/>
    <property type="match status" value="4"/>
</dbReference>
<evidence type="ECO:0000313" key="4">
    <source>
        <dbReference type="Proteomes" id="UP000191285"/>
    </source>
</evidence>
<dbReference type="Proteomes" id="UP000191285">
    <property type="component" value="Unassembled WGS sequence"/>
</dbReference>
<dbReference type="PANTHER" id="PTHR43855:SF1">
    <property type="entry name" value="THIOSULFATE SULFURTRANSFERASE"/>
    <property type="match status" value="1"/>
</dbReference>
<gene>
    <name evidence="3" type="ORF">PENSTE_c001G08057</name>
</gene>
<keyword evidence="4" id="KW-1185">Reference proteome</keyword>
<reference evidence="4" key="1">
    <citation type="journal article" date="2017" name="Nat. Microbiol.">
        <title>Global analysis of biosynthetic gene clusters reveals vast potential of secondary metabolite production in Penicillium species.</title>
        <authorList>
            <person name="Nielsen J.C."/>
            <person name="Grijseels S."/>
            <person name="Prigent S."/>
            <person name="Ji B."/>
            <person name="Dainat J."/>
            <person name="Nielsen K.F."/>
            <person name="Frisvad J.C."/>
            <person name="Workman M."/>
            <person name="Nielsen J."/>
        </authorList>
    </citation>
    <scope>NUCLEOTIDE SEQUENCE [LARGE SCALE GENOMIC DNA]</scope>
    <source>
        <strain evidence="4">IBT 24891</strain>
    </source>
</reference>
<dbReference type="AlphaFoldDB" id="A0A1V6U0W0"/>
<dbReference type="InterPro" id="IPR036873">
    <property type="entry name" value="Rhodanese-like_dom_sf"/>
</dbReference>
<comment type="caution">
    <text evidence="3">The sequence shown here is derived from an EMBL/GenBank/DDBJ whole genome shotgun (WGS) entry which is preliminary data.</text>
</comment>
<proteinExistence type="predicted"/>
<dbReference type="Pfam" id="PF00581">
    <property type="entry name" value="Rhodanese"/>
    <property type="match status" value="4"/>
</dbReference>
<dbReference type="CDD" id="cd01534">
    <property type="entry name" value="4RHOD_Repeat_3"/>
    <property type="match status" value="1"/>
</dbReference>
<feature type="domain" description="Rhodanese" evidence="2">
    <location>
        <begin position="381"/>
        <end position="469"/>
    </location>
</feature>
<keyword evidence="1" id="KW-0677">Repeat</keyword>
<dbReference type="STRING" id="303698.A0A1V6U0W0"/>